<name>A0ABN9A986_RANTA</name>
<protein>
    <submittedName>
        <fullName evidence="1">Uncharacterized protein</fullName>
    </submittedName>
</protein>
<proteinExistence type="predicted"/>
<evidence type="ECO:0000313" key="1">
    <source>
        <dbReference type="EMBL" id="CAI9180509.1"/>
    </source>
</evidence>
<keyword evidence="2" id="KW-1185">Reference proteome</keyword>
<dbReference type="EMBL" id="OX460343">
    <property type="protein sequence ID" value="CAI9180509.1"/>
    <property type="molecule type" value="Genomic_DNA"/>
</dbReference>
<evidence type="ECO:0000313" key="2">
    <source>
        <dbReference type="Proteomes" id="UP001176941"/>
    </source>
</evidence>
<feature type="non-terminal residue" evidence="1">
    <location>
        <position position="1"/>
    </location>
</feature>
<sequence>NHLAKGQPEYTSWLCRSNVGAVQRSGKLSGPKEARDSVQFTKALAITLHLLYLLEKVECKPNQEDMKHQSYCLSVPLTARMSSLPHMAVDTDHERDSLLSGQIPFYPGGQGWEGRGKGGVHLAVSGAAE</sequence>
<gene>
    <name evidence="1" type="ORF">MRATA1EN1_LOCUS29471</name>
</gene>
<reference evidence="1" key="1">
    <citation type="submission" date="2023-04" db="EMBL/GenBank/DDBJ databases">
        <authorList>
            <consortium name="ELIXIR-Norway"/>
        </authorList>
    </citation>
    <scope>NUCLEOTIDE SEQUENCE [LARGE SCALE GENOMIC DNA]</scope>
</reference>
<organism evidence="1 2">
    <name type="scientific">Rangifer tarandus platyrhynchus</name>
    <name type="common">Svalbard reindeer</name>
    <dbReference type="NCBI Taxonomy" id="3082113"/>
    <lineage>
        <taxon>Eukaryota</taxon>
        <taxon>Metazoa</taxon>
        <taxon>Chordata</taxon>
        <taxon>Craniata</taxon>
        <taxon>Vertebrata</taxon>
        <taxon>Euteleostomi</taxon>
        <taxon>Mammalia</taxon>
        <taxon>Eutheria</taxon>
        <taxon>Laurasiatheria</taxon>
        <taxon>Artiodactyla</taxon>
        <taxon>Ruminantia</taxon>
        <taxon>Pecora</taxon>
        <taxon>Cervidae</taxon>
        <taxon>Odocoileinae</taxon>
        <taxon>Rangifer</taxon>
    </lineage>
</organism>
<dbReference type="Proteomes" id="UP001176941">
    <property type="component" value="Chromosome X"/>
</dbReference>
<feature type="non-terminal residue" evidence="1">
    <location>
        <position position="129"/>
    </location>
</feature>
<accession>A0ABN9A986</accession>